<evidence type="ECO:0000259" key="3">
    <source>
        <dbReference type="PROSITE" id="PS51462"/>
    </source>
</evidence>
<gene>
    <name evidence="4" type="primary">nudF_16</name>
    <name evidence="4" type="ORF">GALL_401390</name>
</gene>
<dbReference type="GO" id="GO:0019693">
    <property type="term" value="P:ribose phosphate metabolic process"/>
    <property type="evidence" value="ECO:0007669"/>
    <property type="project" value="TreeGrafter"/>
</dbReference>
<dbReference type="EMBL" id="MLJW01001456">
    <property type="protein sequence ID" value="OIQ78165.1"/>
    <property type="molecule type" value="Genomic_DNA"/>
</dbReference>
<reference evidence="4" key="1">
    <citation type="submission" date="2016-10" db="EMBL/GenBank/DDBJ databases">
        <title>Sequence of Gallionella enrichment culture.</title>
        <authorList>
            <person name="Poehlein A."/>
            <person name="Muehling M."/>
            <person name="Daniel R."/>
        </authorList>
    </citation>
    <scope>NUCLEOTIDE SEQUENCE</scope>
</reference>
<dbReference type="PROSITE" id="PS51462">
    <property type="entry name" value="NUDIX"/>
    <property type="match status" value="1"/>
</dbReference>
<dbReference type="GO" id="GO:0006753">
    <property type="term" value="P:nucleoside phosphate metabolic process"/>
    <property type="evidence" value="ECO:0007669"/>
    <property type="project" value="TreeGrafter"/>
</dbReference>
<dbReference type="Pfam" id="PF00293">
    <property type="entry name" value="NUDIX"/>
    <property type="match status" value="1"/>
</dbReference>
<name>A0A1J5QQE8_9ZZZZ</name>
<dbReference type="InterPro" id="IPR000086">
    <property type="entry name" value="NUDIX_hydrolase_dom"/>
</dbReference>
<evidence type="ECO:0000256" key="2">
    <source>
        <dbReference type="ARBA" id="ARBA00022801"/>
    </source>
</evidence>
<dbReference type="CDD" id="cd24161">
    <property type="entry name" value="NUDIX_ADPRase_Ndx2"/>
    <property type="match status" value="1"/>
</dbReference>
<comment type="cofactor">
    <cofactor evidence="1">
        <name>Mg(2+)</name>
        <dbReference type="ChEBI" id="CHEBI:18420"/>
    </cofactor>
</comment>
<dbReference type="InterPro" id="IPR015797">
    <property type="entry name" value="NUDIX_hydrolase-like_dom_sf"/>
</dbReference>
<dbReference type="AlphaFoldDB" id="A0A1J5QQE8"/>
<dbReference type="SUPFAM" id="SSF55811">
    <property type="entry name" value="Nudix"/>
    <property type="match status" value="1"/>
</dbReference>
<accession>A0A1J5QQE8</accession>
<evidence type="ECO:0000313" key="4">
    <source>
        <dbReference type="EMBL" id="OIQ78165.1"/>
    </source>
</evidence>
<protein>
    <submittedName>
        <fullName evidence="4">ADP-ribose pyrophosphatase</fullName>
        <ecNumber evidence="4">3.6.1.13</ecNumber>
    </submittedName>
</protein>
<dbReference type="PANTHER" id="PTHR11839">
    <property type="entry name" value="UDP/ADP-SUGAR PYROPHOSPHATASE"/>
    <property type="match status" value="1"/>
</dbReference>
<evidence type="ECO:0000256" key="1">
    <source>
        <dbReference type="ARBA" id="ARBA00001946"/>
    </source>
</evidence>
<dbReference type="GO" id="GO:0005829">
    <property type="term" value="C:cytosol"/>
    <property type="evidence" value="ECO:0007669"/>
    <property type="project" value="TreeGrafter"/>
</dbReference>
<keyword evidence="2 4" id="KW-0378">Hydrolase</keyword>
<organism evidence="4">
    <name type="scientific">mine drainage metagenome</name>
    <dbReference type="NCBI Taxonomy" id="410659"/>
    <lineage>
        <taxon>unclassified sequences</taxon>
        <taxon>metagenomes</taxon>
        <taxon>ecological metagenomes</taxon>
    </lineage>
</organism>
<comment type="caution">
    <text evidence="4">The sequence shown here is derived from an EMBL/GenBank/DDBJ whole genome shotgun (WGS) entry which is preliminary data.</text>
</comment>
<sequence length="170" mass="18920">MTVWEDQVVFPDGSAGIYGCVDKSDFALIVPFDGSGFYLVEQYRYPVDGRYWEFPQGSLESAPDVNVLEVAKQELIEEAGLVAESFEVLGNLYEAYGFSNQGFTVFLATGLTLGQSSPEVSELGMTWRRFELDEVWDLIRYGKLKDAPSIAALALASRRLGTDYSPVFRS</sequence>
<dbReference type="EC" id="3.6.1.13" evidence="4"/>
<proteinExistence type="predicted"/>
<dbReference type="PANTHER" id="PTHR11839:SF18">
    <property type="entry name" value="NUDIX HYDROLASE DOMAIN-CONTAINING PROTEIN"/>
    <property type="match status" value="1"/>
</dbReference>
<feature type="domain" description="Nudix hydrolase" evidence="3">
    <location>
        <begin position="22"/>
        <end position="152"/>
    </location>
</feature>
<dbReference type="Gene3D" id="3.90.79.10">
    <property type="entry name" value="Nucleoside Triphosphate Pyrophosphohydrolase"/>
    <property type="match status" value="1"/>
</dbReference>
<dbReference type="GO" id="GO:0047631">
    <property type="term" value="F:ADP-ribose diphosphatase activity"/>
    <property type="evidence" value="ECO:0007669"/>
    <property type="project" value="UniProtKB-EC"/>
</dbReference>